<dbReference type="STRING" id="763407.A0A167PGU5"/>
<dbReference type="PANTHER" id="PTHR15615:SF36">
    <property type="entry name" value="PHO85 CYCLIN-5"/>
    <property type="match status" value="1"/>
</dbReference>
<reference evidence="2" key="1">
    <citation type="submission" date="2015-06" db="EMBL/GenBank/DDBJ databases">
        <title>Expansion of signal transduction pathways in fungi by whole-genome duplication.</title>
        <authorList>
            <consortium name="DOE Joint Genome Institute"/>
            <person name="Corrochano L.M."/>
            <person name="Kuo A."/>
            <person name="Marcet-Houben M."/>
            <person name="Polaino S."/>
            <person name="Salamov A."/>
            <person name="Villalobos J.M."/>
            <person name="Alvarez M.I."/>
            <person name="Avalos J."/>
            <person name="Benito E.P."/>
            <person name="Benoit I."/>
            <person name="Burger G."/>
            <person name="Camino L.P."/>
            <person name="Canovas D."/>
            <person name="Cerda-Olmedo E."/>
            <person name="Cheng J.-F."/>
            <person name="Dominguez A."/>
            <person name="Elias M."/>
            <person name="Eslava A.P."/>
            <person name="Glaser F."/>
            <person name="Grimwood J."/>
            <person name="Gutierrez G."/>
            <person name="Heitman J."/>
            <person name="Henrissat B."/>
            <person name="Iturriaga E.A."/>
            <person name="Lang B.F."/>
            <person name="Lavin J.L."/>
            <person name="Lee S."/>
            <person name="Li W."/>
            <person name="Lindquist E."/>
            <person name="Lopez-Garcia S."/>
            <person name="Luque E.M."/>
            <person name="Marcos A.T."/>
            <person name="Martin J."/>
            <person name="McCluskey K."/>
            <person name="Medina H.R."/>
            <person name="Miralles-Duran A."/>
            <person name="Miyazaki A."/>
            <person name="Munoz-Torres E."/>
            <person name="Oguiza J.A."/>
            <person name="Ohm R."/>
            <person name="Olmedo M."/>
            <person name="Orejas M."/>
            <person name="Ortiz-Castellanos L."/>
            <person name="Pisabarro A.G."/>
            <person name="Rodriguez-Romero J."/>
            <person name="Ruiz-Herrera J."/>
            <person name="Ruiz-Vazquez R."/>
            <person name="Sanz C."/>
            <person name="Schackwitz W."/>
            <person name="Schmutz J."/>
            <person name="Shahriari M."/>
            <person name="Shelest E."/>
            <person name="Silva-Franco F."/>
            <person name="Soanes D."/>
            <person name="Syed K."/>
            <person name="Tagua V.G."/>
            <person name="Talbot N.J."/>
            <person name="Thon M."/>
            <person name="De vries R.P."/>
            <person name="Wiebenga A."/>
            <person name="Yadav J.S."/>
            <person name="Braun E.L."/>
            <person name="Baker S."/>
            <person name="Garre V."/>
            <person name="Horwitz B."/>
            <person name="Torres-Martinez S."/>
            <person name="Idnurm A."/>
            <person name="Herrera-Estrella A."/>
            <person name="Gabaldon T."/>
            <person name="Grigoriev I.V."/>
        </authorList>
    </citation>
    <scope>NUCLEOTIDE SEQUENCE [LARGE SCALE GENOMIC DNA]</scope>
    <source>
        <strain evidence="2">NRRL 1555(-)</strain>
    </source>
</reference>
<dbReference type="RefSeq" id="XP_018295927.1">
    <property type="nucleotide sequence ID" value="XM_018439118.1"/>
</dbReference>
<dbReference type="GO" id="GO:0005634">
    <property type="term" value="C:nucleus"/>
    <property type="evidence" value="ECO:0007669"/>
    <property type="project" value="TreeGrafter"/>
</dbReference>
<dbReference type="AlphaFoldDB" id="A0A167PGU5"/>
<dbReference type="EMBL" id="KV440974">
    <property type="protein sequence ID" value="OAD77887.1"/>
    <property type="molecule type" value="Genomic_DNA"/>
</dbReference>
<protein>
    <submittedName>
        <fullName evidence="1">Cyclin</fullName>
    </submittedName>
</protein>
<organism evidence="1 2">
    <name type="scientific">Phycomyces blakesleeanus (strain ATCC 8743b / DSM 1359 / FGSC 10004 / NBRC 33097 / NRRL 1555)</name>
    <dbReference type="NCBI Taxonomy" id="763407"/>
    <lineage>
        <taxon>Eukaryota</taxon>
        <taxon>Fungi</taxon>
        <taxon>Fungi incertae sedis</taxon>
        <taxon>Mucoromycota</taxon>
        <taxon>Mucoromycotina</taxon>
        <taxon>Mucoromycetes</taxon>
        <taxon>Mucorales</taxon>
        <taxon>Phycomycetaceae</taxon>
        <taxon>Phycomyces</taxon>
    </lineage>
</organism>
<evidence type="ECO:0000313" key="1">
    <source>
        <dbReference type="EMBL" id="OAD77887.1"/>
    </source>
</evidence>
<dbReference type="PANTHER" id="PTHR15615">
    <property type="match status" value="1"/>
</dbReference>
<dbReference type="CDD" id="cd20557">
    <property type="entry name" value="CYCLIN_ScPCL1-like"/>
    <property type="match status" value="1"/>
</dbReference>
<dbReference type="InterPro" id="IPR013922">
    <property type="entry name" value="Cyclin_PHO80-like"/>
</dbReference>
<dbReference type="GO" id="GO:0019901">
    <property type="term" value="F:protein kinase binding"/>
    <property type="evidence" value="ECO:0007669"/>
    <property type="project" value="InterPro"/>
</dbReference>
<dbReference type="Proteomes" id="UP000077315">
    <property type="component" value="Unassembled WGS sequence"/>
</dbReference>
<proteinExistence type="predicted"/>
<evidence type="ECO:0000313" key="2">
    <source>
        <dbReference type="Proteomes" id="UP000077315"/>
    </source>
</evidence>
<sequence length="183" mass="20833">MTDSISHSYPTLAANPHLLSLLLSIEPTQAKSVAAKQKIYVDSLVDITVQAIHTIWPQPIVSHKPVASLTTFLRHILKYSRTTHSTLQLAIFYLFRARTKIQKNKQDGVASCGRRMFLAALICAHKYLQDKTYKNVAWSKVSGLKVAHVNVAEKTMLQLLDWQLHVKKETYDQWLSMLQTHLV</sequence>
<dbReference type="InParanoid" id="A0A167PGU5"/>
<dbReference type="Gene3D" id="1.10.472.10">
    <property type="entry name" value="Cyclin-like"/>
    <property type="match status" value="1"/>
</dbReference>
<name>A0A167PGU5_PHYB8</name>
<keyword evidence="2" id="KW-1185">Reference proteome</keyword>
<accession>A0A167PGU5</accession>
<dbReference type="GO" id="GO:0000307">
    <property type="term" value="C:cyclin-dependent protein kinase holoenzyme complex"/>
    <property type="evidence" value="ECO:0007669"/>
    <property type="project" value="TreeGrafter"/>
</dbReference>
<dbReference type="VEuPathDB" id="FungiDB:PHYBLDRAFT_185663"/>
<gene>
    <name evidence="1" type="ORF">PHYBLDRAFT_185663</name>
</gene>
<dbReference type="SUPFAM" id="SSF47954">
    <property type="entry name" value="Cyclin-like"/>
    <property type="match status" value="1"/>
</dbReference>
<dbReference type="Pfam" id="PF08613">
    <property type="entry name" value="Cyclin"/>
    <property type="match status" value="1"/>
</dbReference>
<dbReference type="GeneID" id="29000024"/>
<dbReference type="GO" id="GO:0016538">
    <property type="term" value="F:cyclin-dependent protein serine/threonine kinase regulator activity"/>
    <property type="evidence" value="ECO:0007669"/>
    <property type="project" value="TreeGrafter"/>
</dbReference>
<dbReference type="OrthoDB" id="286814at2759"/>
<dbReference type="InterPro" id="IPR036915">
    <property type="entry name" value="Cyclin-like_sf"/>
</dbReference>